<keyword evidence="3" id="KW-0804">Transcription</keyword>
<proteinExistence type="inferred from homology"/>
<feature type="region of interest" description="Disordered" evidence="4">
    <location>
        <begin position="1"/>
        <end position="51"/>
    </location>
</feature>
<protein>
    <submittedName>
        <fullName evidence="6">Transcriptional regulator</fullName>
    </submittedName>
</protein>
<evidence type="ECO:0000313" key="6">
    <source>
        <dbReference type="EMBL" id="KAK9760025.1"/>
    </source>
</evidence>
<keyword evidence="2" id="KW-0805">Transcription regulation</keyword>
<dbReference type="InterPro" id="IPR038635">
    <property type="entry name" value="CCR4-NOT_su2/3/5_C_sf"/>
</dbReference>
<keyword evidence="7" id="KW-1185">Reference proteome</keyword>
<feature type="compositionally biased region" description="Low complexity" evidence="4">
    <location>
        <begin position="11"/>
        <end position="33"/>
    </location>
</feature>
<evidence type="ECO:0000259" key="5">
    <source>
        <dbReference type="Pfam" id="PF04153"/>
    </source>
</evidence>
<dbReference type="InterPro" id="IPR040168">
    <property type="entry name" value="Not2/3/5"/>
</dbReference>
<feature type="compositionally biased region" description="Polar residues" evidence="4">
    <location>
        <begin position="35"/>
        <end position="51"/>
    </location>
</feature>
<dbReference type="Gene3D" id="2.30.30.1020">
    <property type="entry name" value="CCR4-NOT complex subunit 2/3/5, C-terminal domain"/>
    <property type="match status" value="1"/>
</dbReference>
<evidence type="ECO:0000313" key="7">
    <source>
        <dbReference type="Proteomes" id="UP001479436"/>
    </source>
</evidence>
<comment type="caution">
    <text evidence="6">The sequence shown here is derived from an EMBL/GenBank/DDBJ whole genome shotgun (WGS) entry which is preliminary data.</text>
</comment>
<evidence type="ECO:0000256" key="3">
    <source>
        <dbReference type="ARBA" id="ARBA00023163"/>
    </source>
</evidence>
<comment type="similarity">
    <text evidence="1">Belongs to the CNOT2/3/5 family.</text>
</comment>
<gene>
    <name evidence="6" type="primary">CDC36</name>
    <name evidence="6" type="ORF">K7432_016370</name>
</gene>
<dbReference type="Pfam" id="PF04153">
    <property type="entry name" value="NOT2_3_5_C"/>
    <property type="match status" value="1"/>
</dbReference>
<reference evidence="6 7" key="1">
    <citation type="submission" date="2023-04" db="EMBL/GenBank/DDBJ databases">
        <title>Genome of Basidiobolus ranarum AG-B5.</title>
        <authorList>
            <person name="Stajich J.E."/>
            <person name="Carter-House D."/>
            <person name="Gryganskyi A."/>
        </authorList>
    </citation>
    <scope>NUCLEOTIDE SEQUENCE [LARGE SCALE GENOMIC DNA]</scope>
    <source>
        <strain evidence="6 7">AG-B5</strain>
    </source>
</reference>
<name>A0ABR2WEU2_9FUNG</name>
<organism evidence="6 7">
    <name type="scientific">Basidiobolus ranarum</name>
    <dbReference type="NCBI Taxonomy" id="34480"/>
    <lineage>
        <taxon>Eukaryota</taxon>
        <taxon>Fungi</taxon>
        <taxon>Fungi incertae sedis</taxon>
        <taxon>Zoopagomycota</taxon>
        <taxon>Entomophthoromycotina</taxon>
        <taxon>Basidiobolomycetes</taxon>
        <taxon>Basidiobolales</taxon>
        <taxon>Basidiobolaceae</taxon>
        <taxon>Basidiobolus</taxon>
    </lineage>
</organism>
<accession>A0ABR2WEU2</accession>
<dbReference type="PANTHER" id="PTHR23326">
    <property type="entry name" value="CCR4 NOT-RELATED"/>
    <property type="match status" value="1"/>
</dbReference>
<dbReference type="EMBL" id="JASJQH010002665">
    <property type="protein sequence ID" value="KAK9760025.1"/>
    <property type="molecule type" value="Genomic_DNA"/>
</dbReference>
<sequence length="325" mass="35696">MEDLRKEEFPALPGSGNRSSSSNSLSYATSLANGGSVTSPQSQPLNGTIGTPLANRTNTALTEGEKSWATKLSGSLQNTQTTTIQSANNNNESAAITNKYGMLGMLSLIKPADQQVALLVNGCDLTTLGLNLNSQDALYATFLTPWAGTSTDSESRIEPAYHLPPCYNAQAPPPPQLKIGSFTDETLFYVFYSMPRDVMQEAAAQELFNRNWRFHKEARLWLTKEPGSELKAKTAAYERGTYLFFDPAIWSTVKKEDFVLAYESLEDRTPTMMPTNPNYNSNIGVTPSSMTGMPMQNNFPPQFSFPNQNQLRYGLASGPGYGKEY</sequence>
<evidence type="ECO:0000256" key="4">
    <source>
        <dbReference type="SAM" id="MobiDB-lite"/>
    </source>
</evidence>
<feature type="domain" description="NOT2/NOT3/NOT5 C-terminal" evidence="5">
    <location>
        <begin position="140"/>
        <end position="265"/>
    </location>
</feature>
<dbReference type="InterPro" id="IPR007282">
    <property type="entry name" value="NOT2/3/5_C"/>
</dbReference>
<dbReference type="Proteomes" id="UP001479436">
    <property type="component" value="Unassembled WGS sequence"/>
</dbReference>
<evidence type="ECO:0000256" key="1">
    <source>
        <dbReference type="ARBA" id="ARBA00007682"/>
    </source>
</evidence>
<evidence type="ECO:0000256" key="2">
    <source>
        <dbReference type="ARBA" id="ARBA00023015"/>
    </source>
</evidence>